<protein>
    <submittedName>
        <fullName evidence="2">Sugar ABC transporter substrate-binding protein</fullName>
    </submittedName>
</protein>
<dbReference type="AlphaFoldDB" id="A0A919P451"/>
<evidence type="ECO:0000256" key="1">
    <source>
        <dbReference type="SAM" id="SignalP"/>
    </source>
</evidence>
<dbReference type="PROSITE" id="PS51257">
    <property type="entry name" value="PROKAR_LIPOPROTEIN"/>
    <property type="match status" value="1"/>
</dbReference>
<dbReference type="PANTHER" id="PTHR43649">
    <property type="entry name" value="ARABINOSE-BINDING PROTEIN-RELATED"/>
    <property type="match status" value="1"/>
</dbReference>
<dbReference type="RefSeq" id="WP_239070988.1">
    <property type="nucleotide sequence ID" value="NZ_BONK01000014.1"/>
</dbReference>
<dbReference type="Proteomes" id="UP000632740">
    <property type="component" value="Unassembled WGS sequence"/>
</dbReference>
<dbReference type="PANTHER" id="PTHR43649:SF32">
    <property type="entry name" value="SUGAR BINDING SECRETED PROTEIN"/>
    <property type="match status" value="1"/>
</dbReference>
<evidence type="ECO:0000313" key="2">
    <source>
        <dbReference type="EMBL" id="GIG22893.1"/>
    </source>
</evidence>
<dbReference type="InterPro" id="IPR050490">
    <property type="entry name" value="Bact_solute-bd_prot1"/>
</dbReference>
<name>A0A919P451_9CELL</name>
<dbReference type="SUPFAM" id="SSF53850">
    <property type="entry name" value="Periplasmic binding protein-like II"/>
    <property type="match status" value="1"/>
</dbReference>
<dbReference type="Gene3D" id="3.40.190.10">
    <property type="entry name" value="Periplasmic binding protein-like II"/>
    <property type="match status" value="1"/>
</dbReference>
<feature type="signal peptide" evidence="1">
    <location>
        <begin position="1"/>
        <end position="24"/>
    </location>
</feature>
<dbReference type="Pfam" id="PF01547">
    <property type="entry name" value="SBP_bac_1"/>
    <property type="match status" value="1"/>
</dbReference>
<sequence>MRKTTSKMWAAAAGVTGIALLATACSSGSGDNTSDDSTGGENITLTVATFNEFGYTEDMFKAYEESHPGITVKEKKAATSNEARENLNTRLAAGSGLSDIEAVDTDWMPELMQYPDKFVDLTDPALEGRWLDFKTAAVTTPDGKLLGYGTDFGPEGIAYRGDLLEAAGLPKDREAVATLIKGKDNSWDDYFAAGKEYQAGGGGAWFDSAGAIWQGLIYQEKAPYEDPKTNEIIAADNPRVKEIYDQVVQAAVTDNLSAHLSQWSDDWTASFQTNGFATMLAPGWMLGVIEGNSAGVTGWDLADVYPGGAGNWGGSFLTVPEQGAHPKEAKELAAWLTAPEQQVQAFLNKGTVPSQVDGLKDPKFTGAVNAFFNNAPTGEILANRGQGIISTYKGPNFFAINDAMQSALTEVDVNKGNPDEQWNTFITAVNALG</sequence>
<comment type="caution">
    <text evidence="2">The sequence shown here is derived from an EMBL/GenBank/DDBJ whole genome shotgun (WGS) entry which is preliminary data.</text>
</comment>
<reference evidence="2" key="1">
    <citation type="submission" date="2021-01" db="EMBL/GenBank/DDBJ databases">
        <title>Whole genome shotgun sequence of Cellulomonas chitinilytica NBRC 110799.</title>
        <authorList>
            <person name="Komaki H."/>
            <person name="Tamura T."/>
        </authorList>
    </citation>
    <scope>NUCLEOTIDE SEQUENCE</scope>
    <source>
        <strain evidence="2">NBRC 110799</strain>
    </source>
</reference>
<proteinExistence type="predicted"/>
<feature type="chain" id="PRO_5039478063" evidence="1">
    <location>
        <begin position="25"/>
        <end position="433"/>
    </location>
</feature>
<keyword evidence="1" id="KW-0732">Signal</keyword>
<gene>
    <name evidence="2" type="primary">cebE</name>
    <name evidence="2" type="ORF">Cch01nite_36170</name>
</gene>
<dbReference type="InterPro" id="IPR006059">
    <property type="entry name" value="SBP"/>
</dbReference>
<keyword evidence="3" id="KW-1185">Reference proteome</keyword>
<organism evidence="2 3">
    <name type="scientific">Cellulomonas chitinilytica</name>
    <dbReference type="NCBI Taxonomy" id="398759"/>
    <lineage>
        <taxon>Bacteria</taxon>
        <taxon>Bacillati</taxon>
        <taxon>Actinomycetota</taxon>
        <taxon>Actinomycetes</taxon>
        <taxon>Micrococcales</taxon>
        <taxon>Cellulomonadaceae</taxon>
        <taxon>Cellulomonas</taxon>
    </lineage>
</organism>
<accession>A0A919P451</accession>
<evidence type="ECO:0000313" key="3">
    <source>
        <dbReference type="Proteomes" id="UP000632740"/>
    </source>
</evidence>
<dbReference type="EMBL" id="BONK01000014">
    <property type="protein sequence ID" value="GIG22893.1"/>
    <property type="molecule type" value="Genomic_DNA"/>
</dbReference>